<dbReference type="InParanoid" id="A0A2V0P8P2"/>
<dbReference type="STRING" id="307507.A0A2V0P8P2"/>
<evidence type="ECO:0000313" key="3">
    <source>
        <dbReference type="Proteomes" id="UP000247498"/>
    </source>
</evidence>
<evidence type="ECO:0000313" key="2">
    <source>
        <dbReference type="EMBL" id="GBF96216.1"/>
    </source>
</evidence>
<reference evidence="2 3" key="1">
    <citation type="journal article" date="2018" name="Sci. Rep.">
        <title>Raphidocelis subcapitata (=Pseudokirchneriella subcapitata) provides an insight into genome evolution and environmental adaptations in the Sphaeropleales.</title>
        <authorList>
            <person name="Suzuki S."/>
            <person name="Yamaguchi H."/>
            <person name="Nakajima N."/>
            <person name="Kawachi M."/>
        </authorList>
    </citation>
    <scope>NUCLEOTIDE SEQUENCE [LARGE SCALE GENOMIC DNA]</scope>
    <source>
        <strain evidence="2 3">NIES-35</strain>
    </source>
</reference>
<name>A0A2V0P8P2_9CHLO</name>
<comment type="caution">
    <text evidence="2">The sequence shown here is derived from an EMBL/GenBank/DDBJ whole genome shotgun (WGS) entry which is preliminary data.</text>
</comment>
<dbReference type="EMBL" id="BDRX01000076">
    <property type="protein sequence ID" value="GBF96216.1"/>
    <property type="molecule type" value="Genomic_DNA"/>
</dbReference>
<protein>
    <submittedName>
        <fullName evidence="2">Uncharacterized protein</fullName>
    </submittedName>
</protein>
<keyword evidence="3" id="KW-1185">Reference proteome</keyword>
<feature type="region of interest" description="Disordered" evidence="1">
    <location>
        <begin position="1"/>
        <end position="39"/>
    </location>
</feature>
<proteinExistence type="predicted"/>
<dbReference type="Proteomes" id="UP000247498">
    <property type="component" value="Unassembled WGS sequence"/>
</dbReference>
<feature type="compositionally biased region" description="Acidic residues" evidence="1">
    <location>
        <begin position="19"/>
        <end position="35"/>
    </location>
</feature>
<evidence type="ECO:0000256" key="1">
    <source>
        <dbReference type="SAM" id="MobiDB-lite"/>
    </source>
</evidence>
<accession>A0A2V0P8P2</accession>
<gene>
    <name evidence="2" type="ORF">Rsub_08761</name>
</gene>
<dbReference type="AlphaFoldDB" id="A0A2V0P8P2"/>
<organism evidence="2 3">
    <name type="scientific">Raphidocelis subcapitata</name>
    <dbReference type="NCBI Taxonomy" id="307507"/>
    <lineage>
        <taxon>Eukaryota</taxon>
        <taxon>Viridiplantae</taxon>
        <taxon>Chlorophyta</taxon>
        <taxon>core chlorophytes</taxon>
        <taxon>Chlorophyceae</taxon>
        <taxon>CS clade</taxon>
        <taxon>Sphaeropleales</taxon>
        <taxon>Selenastraceae</taxon>
        <taxon>Raphidocelis</taxon>
    </lineage>
</organism>
<dbReference type="OrthoDB" id="538905at2759"/>
<sequence length="240" mass="24838">MGQGHEVLASLHGNTAGTADEECERELEKEEEQEVERELPAMKPRREVEWNYAAAAAARAPGDLCAAAGLQPLASAVSEQLRLVPAELASLCWPGSLWATGNFLAAVEMEAGTAANNYLRAPEAVLALPSGDIVLLSEREPNGRALELRDPSPTLSSGAAARLAGRGAAGGAAAGAVAAARLWGGATRFDRRGEVFGELCGLVAGHKAPVEALLSARAVSERLARRDLEAACEAAAPRAA</sequence>